<dbReference type="Proteomes" id="UP000724874">
    <property type="component" value="Unassembled WGS sequence"/>
</dbReference>
<accession>A0A9P5NSV7</accession>
<feature type="region of interest" description="Disordered" evidence="4">
    <location>
        <begin position="1010"/>
        <end position="1034"/>
    </location>
</feature>
<gene>
    <name evidence="5" type="ORF">CPB84DRAFT_1768330</name>
</gene>
<reference evidence="5" key="1">
    <citation type="submission" date="2020-11" db="EMBL/GenBank/DDBJ databases">
        <authorList>
            <consortium name="DOE Joint Genome Institute"/>
            <person name="Ahrendt S."/>
            <person name="Riley R."/>
            <person name="Andreopoulos W."/>
            <person name="LaButti K."/>
            <person name="Pangilinan J."/>
            <person name="Ruiz-duenas F.J."/>
            <person name="Barrasa J.M."/>
            <person name="Sanchez-Garcia M."/>
            <person name="Camarero S."/>
            <person name="Miyauchi S."/>
            <person name="Serrano A."/>
            <person name="Linde D."/>
            <person name="Babiker R."/>
            <person name="Drula E."/>
            <person name="Ayuso-Fernandez I."/>
            <person name="Pacheco R."/>
            <person name="Padilla G."/>
            <person name="Ferreira P."/>
            <person name="Barriuso J."/>
            <person name="Kellner H."/>
            <person name="Castanera R."/>
            <person name="Alfaro M."/>
            <person name="Ramirez L."/>
            <person name="Pisabarro A.G."/>
            <person name="Kuo A."/>
            <person name="Tritt A."/>
            <person name="Lipzen A."/>
            <person name="He G."/>
            <person name="Yan M."/>
            <person name="Ng V."/>
            <person name="Cullen D."/>
            <person name="Martin F."/>
            <person name="Rosso M.-N."/>
            <person name="Henrissat B."/>
            <person name="Hibbett D."/>
            <person name="Martinez A.T."/>
            <person name="Grigoriev I.V."/>
        </authorList>
    </citation>
    <scope>NUCLEOTIDE SEQUENCE</scope>
    <source>
        <strain evidence="5">AH 44721</strain>
    </source>
</reference>
<evidence type="ECO:0000313" key="5">
    <source>
        <dbReference type="EMBL" id="KAF8907603.1"/>
    </source>
</evidence>
<feature type="region of interest" description="Disordered" evidence="4">
    <location>
        <begin position="758"/>
        <end position="800"/>
    </location>
</feature>
<dbReference type="InterPro" id="IPR011990">
    <property type="entry name" value="TPR-like_helical_dom_sf"/>
</dbReference>
<keyword evidence="3" id="KW-0802">TPR repeat</keyword>
<feature type="region of interest" description="Disordered" evidence="4">
    <location>
        <begin position="390"/>
        <end position="434"/>
    </location>
</feature>
<feature type="region of interest" description="Disordered" evidence="4">
    <location>
        <begin position="1193"/>
        <end position="1228"/>
    </location>
</feature>
<dbReference type="EMBL" id="JADNYJ010000014">
    <property type="protein sequence ID" value="KAF8907603.1"/>
    <property type="molecule type" value="Genomic_DNA"/>
</dbReference>
<comment type="similarity">
    <text evidence="2">Belongs to the YPP1 family.</text>
</comment>
<feature type="compositionally biased region" description="Basic and acidic residues" evidence="4">
    <location>
        <begin position="1109"/>
        <end position="1121"/>
    </location>
</feature>
<feature type="region of interest" description="Disordered" evidence="4">
    <location>
        <begin position="1091"/>
        <end position="1133"/>
    </location>
</feature>
<dbReference type="InterPro" id="IPR019734">
    <property type="entry name" value="TPR_rpt"/>
</dbReference>
<comment type="function">
    <text evidence="1">Involved in endocytosis.</text>
</comment>
<dbReference type="SMART" id="SM00028">
    <property type="entry name" value="TPR"/>
    <property type="match status" value="4"/>
</dbReference>
<dbReference type="Pfam" id="PF13181">
    <property type="entry name" value="TPR_8"/>
    <property type="match status" value="1"/>
</dbReference>
<name>A0A9P5NSV7_GYMJU</name>
<proteinExistence type="inferred from homology"/>
<feature type="compositionally biased region" description="Polar residues" evidence="4">
    <location>
        <begin position="835"/>
        <end position="855"/>
    </location>
</feature>
<evidence type="ECO:0000256" key="3">
    <source>
        <dbReference type="PROSITE-ProRule" id="PRU00339"/>
    </source>
</evidence>
<sequence>MSSPKERHYWSQLRAALTAGQWRNEFPAKAYNGSLLSWSELFRKFKKHCRGFEDVAVVAEQTRLLAVLLGAKYKDDDENAEIEEASTPADTEREGSSLGSERLGKVDLEGECILDPERFEEAEAGYETLQTLQSSRFDTLYFALAYYAYALGNPKDCLQHLAKVPELLQFLNHIPSNDSTRSNGLLAPSTYAPSSTTSFSGSFTSIADFTTGEVRDGRAWAMAETIRSLCLKGMSQELLHPTDLRIALKEYNAALPLFPILRSEFAPKILPINSSSTGNTEFTLFVQLRELWRWVEKLLWRAIVLSAKVCDIFNDDDQSVAAAPSVSNPEAIESIWVWFAHYTSCSALWPALFRTRHRSTISVLYLRALVLRFGILASLPAPGTAPVYLPPKKSTSNTASASTTRPSTALSHLVPNTTSAPPSTSPTGFQPQAPTQSTWMGIARSVVQDHRAILNASTSFPRAGERNVQVEDFVELCIKVWEAGGAVGEQVGWVIDILNWSQRLTFNSSLVLRHLTRLLYIGSAPYLAKRTLYVYIQVVGKAWEASKHGVGEDKDDDVRWVETLVFGARMLCAGVGGPGFMLSNPTGNGSVQGVLVSDDGTDGIDEVLEASAILEKARWRLDENDKRLQAEVLLAEGIVWSLLGIKCQDPLTRPVNFDKAHVCLLRSIQAHPTPSAYYHLALSFARRVPNIHAISDNAEAEPNSKQEGHEHNITRAIECAGQAVEGSPNDVRCWHLLGLLLSATEKWVAAKEILERGSELDDNDDTDGEEGEDKEEEDASGHGYSSMETSRMGSEDAETVTQMRMEAQTLKVPNGVMNSNGPTTVPPKTYRTTTNGTVVQRENSGASRPSGNLSDATPDVLLLQPEATSLPPSSSLRHPTLELLCSSSLDNSTESSPLLPSLTIDQYPPSTSDLFERHLQLRMTQVVLLEVVGGPEGAEQGWLEIFSWVAEKRGVGSGTTTSVGNPEASSQTRHSLDDTNAALPIDVAETELQTGSLPSVPYDLGRDLEKAAKPTSSKRLTLSLSKKVSKTDASPLPSNTLVIPVGIKISPATPELEPEVQRQLELVESAQAHNAESLLETGDVREIVREKGKEKSQLNGFGTRQKRSLSIDRDNRGDSSKSKKVQQILKGSVHKGRAGITAVSKKIGHEIARNGVLRRSTSNPDFYAALRPTSSYQASSIHSRRRLSSIIHSEDGTSTDSPPPPPPPALPSPSVQQDYQSRSQRSAKENRLLSDLWLMSAATFRRLGKTDQAKGAIQEAEVKDENNPNVWVQLGLYYIALGMYQHAVDALQKAKFISFDNVPATVHLARLFLDPDVTCRIHSSSNGGSYTSPPPAQVNLSAPTTGSIFPIPSNGTGWDVPEAWYFLAKAYGMQGRKDREKETLKIALEFSEKRG</sequence>
<dbReference type="SUPFAM" id="SSF48452">
    <property type="entry name" value="TPR-like"/>
    <property type="match status" value="2"/>
</dbReference>
<dbReference type="PANTHER" id="PTHR23083">
    <property type="entry name" value="TETRATRICOPEPTIDE REPEAT PROTEIN, TPR"/>
    <property type="match status" value="1"/>
</dbReference>
<feature type="compositionally biased region" description="Polar residues" evidence="4">
    <location>
        <begin position="1215"/>
        <end position="1224"/>
    </location>
</feature>
<dbReference type="OrthoDB" id="29013at2759"/>
<feature type="region of interest" description="Disordered" evidence="4">
    <location>
        <begin position="80"/>
        <end position="100"/>
    </location>
</feature>
<evidence type="ECO:0000256" key="4">
    <source>
        <dbReference type="SAM" id="MobiDB-lite"/>
    </source>
</evidence>
<protein>
    <submittedName>
        <fullName evidence="5">Uncharacterized protein</fullName>
    </submittedName>
</protein>
<dbReference type="Gene3D" id="1.25.40.10">
    <property type="entry name" value="Tetratricopeptide repeat domain"/>
    <property type="match status" value="2"/>
</dbReference>
<feature type="compositionally biased region" description="Low complexity" evidence="4">
    <location>
        <begin position="394"/>
        <end position="427"/>
    </location>
</feature>
<feature type="repeat" description="TPR" evidence="3">
    <location>
        <begin position="1268"/>
        <end position="1301"/>
    </location>
</feature>
<feature type="region of interest" description="Disordered" evidence="4">
    <location>
        <begin position="813"/>
        <end position="857"/>
    </location>
</feature>
<feature type="compositionally biased region" description="Acidic residues" evidence="4">
    <location>
        <begin position="760"/>
        <end position="778"/>
    </location>
</feature>
<keyword evidence="6" id="KW-1185">Reference proteome</keyword>
<organism evidence="5 6">
    <name type="scientific">Gymnopilus junonius</name>
    <name type="common">Spectacular rustgill mushroom</name>
    <name type="synonym">Gymnopilus spectabilis subsp. junonius</name>
    <dbReference type="NCBI Taxonomy" id="109634"/>
    <lineage>
        <taxon>Eukaryota</taxon>
        <taxon>Fungi</taxon>
        <taxon>Dikarya</taxon>
        <taxon>Basidiomycota</taxon>
        <taxon>Agaricomycotina</taxon>
        <taxon>Agaricomycetes</taxon>
        <taxon>Agaricomycetidae</taxon>
        <taxon>Agaricales</taxon>
        <taxon>Agaricineae</taxon>
        <taxon>Hymenogastraceae</taxon>
        <taxon>Gymnopilus</taxon>
    </lineage>
</organism>
<evidence type="ECO:0000256" key="1">
    <source>
        <dbReference type="ARBA" id="ARBA00002550"/>
    </source>
</evidence>
<dbReference type="PANTHER" id="PTHR23083:SF464">
    <property type="entry name" value="TETRATRICOPEPTIDE REPEAT DOMAIN 7, ISOFORM A"/>
    <property type="match status" value="1"/>
</dbReference>
<comment type="caution">
    <text evidence="5">The sequence shown here is derived from an EMBL/GenBank/DDBJ whole genome shotgun (WGS) entry which is preliminary data.</text>
</comment>
<evidence type="ECO:0000256" key="2">
    <source>
        <dbReference type="ARBA" id="ARBA00038251"/>
    </source>
</evidence>
<feature type="compositionally biased region" description="Low complexity" evidence="4">
    <location>
        <begin position="822"/>
        <end position="834"/>
    </location>
</feature>
<feature type="region of interest" description="Disordered" evidence="4">
    <location>
        <begin position="956"/>
        <end position="977"/>
    </location>
</feature>
<evidence type="ECO:0000313" key="6">
    <source>
        <dbReference type="Proteomes" id="UP000724874"/>
    </source>
</evidence>
<feature type="compositionally biased region" description="Pro residues" evidence="4">
    <location>
        <begin position="1201"/>
        <end position="1211"/>
    </location>
</feature>
<dbReference type="InterPro" id="IPR051722">
    <property type="entry name" value="Endocytosis_PI4K-reg_protein"/>
</dbReference>
<dbReference type="PROSITE" id="PS50005">
    <property type="entry name" value="TPR"/>
    <property type="match status" value="1"/>
</dbReference>
<feature type="compositionally biased region" description="Low complexity" evidence="4">
    <location>
        <begin position="1013"/>
        <end position="1026"/>
    </location>
</feature>